<evidence type="ECO:0000313" key="5">
    <source>
        <dbReference type="Proteomes" id="UP000595598"/>
    </source>
</evidence>
<dbReference type="InterPro" id="IPR007538">
    <property type="entry name" value="dATP/dGTP_dipphydrolase_MazZ"/>
</dbReference>
<reference evidence="2 4" key="1">
    <citation type="submission" date="2019-04" db="EMBL/GenBank/DDBJ databases">
        <authorList>
            <person name="Meek T."/>
            <person name="Sharma R."/>
            <person name="Thurgood T.L."/>
            <person name="Atkinson A.D."/>
            <person name="Fairholm J."/>
            <person name="Brown O."/>
            <person name="Loertscher E."/>
            <person name="Arens D.K."/>
            <person name="Kruger J.L."/>
            <person name="Johnson L."/>
            <person name="Thompson D.W."/>
            <person name="Walker J."/>
            <person name="Casjens S."/>
            <person name="Grose J.H."/>
        </authorList>
    </citation>
    <scope>NUCLEOTIDE SEQUENCE [LARGE SCALE GENOMIC DNA]</scope>
</reference>
<protein>
    <submittedName>
        <fullName evidence="3">Eaa-like protein</fullName>
    </submittedName>
</protein>
<dbReference type="Proteomes" id="UP000595598">
    <property type="component" value="Segment"/>
</dbReference>
<gene>
    <name evidence="2" type="ORF">GROOT_83</name>
</gene>
<name>A0A5B9ND67_9CAUD</name>
<evidence type="ECO:0000313" key="2">
    <source>
        <dbReference type="EMBL" id="QEG12064.1"/>
    </source>
</evidence>
<feature type="domain" description="dATP/dGTP diphosphohydrolase MazZ" evidence="1">
    <location>
        <begin position="105"/>
        <end position="196"/>
    </location>
</feature>
<reference evidence="3 5" key="2">
    <citation type="submission" date="2020-09" db="EMBL/GenBank/DDBJ databases">
        <authorList>
            <person name="Meek T."/>
            <person name="Sharma R."/>
            <person name="Thurgood T.L."/>
            <person name="Atkinson A.D."/>
            <person name="Fairholm J."/>
            <person name="Brown O.T."/>
            <person name="Loertscher E."/>
            <person name="Arens D.K."/>
            <person name="Kruger J.L."/>
            <person name="Johnson L."/>
            <person name="Thompson D.W."/>
            <person name="Walker J."/>
            <person name="Casjens S.R."/>
            <person name="Grose J.H."/>
        </authorList>
    </citation>
    <scope>NUCLEOTIDE SEQUENCE [LARGE SCALE GENOMIC DNA]</scope>
</reference>
<organism evidence="2 4">
    <name type="scientific">Klebsiella phage vB_KpnS_IMGroot</name>
    <dbReference type="NCBI Taxonomy" id="2591375"/>
    <lineage>
        <taxon>Viruses</taxon>
        <taxon>Duplodnaviria</taxon>
        <taxon>Heunggongvirae</taxon>
        <taxon>Uroviricota</taxon>
        <taxon>Caudoviricetes</taxon>
        <taxon>Drexlerviridae</taxon>
        <taxon>Webervirus</taxon>
        <taxon>Webervirus IMGroot</taxon>
    </lineage>
</organism>
<sequence>MRGCGRMSNKIWVLTYTIGTNEGRKSRRLICDTKEQAIRQQTVLGGELVEYLRKPEAFKVNWPEGMDINGALASLREMQHNPKTWSDFQCLRAEPEVKADPFTNIRAQHAEWSDRQFGDVGPVGPLKHLAKEAIEAAEAPDDISEFADILMLVWDATRRAGFSDEQLAEEVAEKLERNKRRAWGEVKDGEPCHHVKN</sequence>
<evidence type="ECO:0000313" key="4">
    <source>
        <dbReference type="Proteomes" id="UP000324081"/>
    </source>
</evidence>
<evidence type="ECO:0000259" key="1">
    <source>
        <dbReference type="Pfam" id="PF04447"/>
    </source>
</evidence>
<dbReference type="EMBL" id="MW021765">
    <property type="protein sequence ID" value="QPX75342.1"/>
    <property type="molecule type" value="Genomic_DNA"/>
</dbReference>
<accession>A0A5B9ND67</accession>
<dbReference type="Pfam" id="PF04447">
    <property type="entry name" value="dATP-dGTP_PPHyd"/>
    <property type="match status" value="1"/>
</dbReference>
<keyword evidence="4" id="KW-1185">Reference proteome</keyword>
<evidence type="ECO:0000313" key="3">
    <source>
        <dbReference type="EMBL" id="QPX75342.1"/>
    </source>
</evidence>
<dbReference type="SUPFAM" id="SSF101386">
    <property type="entry name" value="all-alpha NTP pyrophosphatases"/>
    <property type="match status" value="1"/>
</dbReference>
<dbReference type="Proteomes" id="UP000324081">
    <property type="component" value="Segment"/>
</dbReference>
<proteinExistence type="predicted"/>
<dbReference type="EMBL" id="MN013076">
    <property type="protein sequence ID" value="QEG12064.1"/>
    <property type="molecule type" value="Genomic_DNA"/>
</dbReference>